<organism evidence="9 10">
    <name type="scientific">Zopfia rhizophila CBS 207.26</name>
    <dbReference type="NCBI Taxonomy" id="1314779"/>
    <lineage>
        <taxon>Eukaryota</taxon>
        <taxon>Fungi</taxon>
        <taxon>Dikarya</taxon>
        <taxon>Ascomycota</taxon>
        <taxon>Pezizomycotina</taxon>
        <taxon>Dothideomycetes</taxon>
        <taxon>Dothideomycetes incertae sedis</taxon>
        <taxon>Zopfiaceae</taxon>
        <taxon>Zopfia</taxon>
    </lineage>
</organism>
<feature type="region of interest" description="Disordered" evidence="6">
    <location>
        <begin position="564"/>
        <end position="655"/>
    </location>
</feature>
<dbReference type="GO" id="GO:0007034">
    <property type="term" value="P:vacuolar transport"/>
    <property type="evidence" value="ECO:0007669"/>
    <property type="project" value="TreeGrafter"/>
</dbReference>
<feature type="region of interest" description="Disordered" evidence="6">
    <location>
        <begin position="334"/>
        <end position="353"/>
    </location>
</feature>
<reference evidence="9" key="1">
    <citation type="journal article" date="2020" name="Stud. Mycol.">
        <title>101 Dothideomycetes genomes: a test case for predicting lifestyles and emergence of pathogens.</title>
        <authorList>
            <person name="Haridas S."/>
            <person name="Albert R."/>
            <person name="Binder M."/>
            <person name="Bloem J."/>
            <person name="Labutti K."/>
            <person name="Salamov A."/>
            <person name="Andreopoulos B."/>
            <person name="Baker S."/>
            <person name="Barry K."/>
            <person name="Bills G."/>
            <person name="Bluhm B."/>
            <person name="Cannon C."/>
            <person name="Castanera R."/>
            <person name="Culley D."/>
            <person name="Daum C."/>
            <person name="Ezra D."/>
            <person name="Gonzalez J."/>
            <person name="Henrissat B."/>
            <person name="Kuo A."/>
            <person name="Liang C."/>
            <person name="Lipzen A."/>
            <person name="Lutzoni F."/>
            <person name="Magnuson J."/>
            <person name="Mondo S."/>
            <person name="Nolan M."/>
            <person name="Ohm R."/>
            <person name="Pangilinan J."/>
            <person name="Park H.-J."/>
            <person name="Ramirez L."/>
            <person name="Alfaro M."/>
            <person name="Sun H."/>
            <person name="Tritt A."/>
            <person name="Yoshinaga Y."/>
            <person name="Zwiers L.-H."/>
            <person name="Turgeon B."/>
            <person name="Goodwin S."/>
            <person name="Spatafora J."/>
            <person name="Crous P."/>
            <person name="Grigoriev I."/>
        </authorList>
    </citation>
    <scope>NUCLEOTIDE SEQUENCE</scope>
    <source>
        <strain evidence="9">CBS 207.26</strain>
    </source>
</reference>
<feature type="transmembrane region" description="Helical" evidence="7">
    <location>
        <begin position="796"/>
        <end position="817"/>
    </location>
</feature>
<feature type="transmembrane region" description="Helical" evidence="7">
    <location>
        <begin position="824"/>
        <end position="845"/>
    </location>
</feature>
<feature type="compositionally biased region" description="Polar residues" evidence="6">
    <location>
        <begin position="576"/>
        <end position="613"/>
    </location>
</feature>
<dbReference type="AlphaFoldDB" id="A0A6A6DF75"/>
<dbReference type="GO" id="GO:0006799">
    <property type="term" value="P:polyphosphate biosynthetic process"/>
    <property type="evidence" value="ECO:0007669"/>
    <property type="project" value="UniProtKB-ARBA"/>
</dbReference>
<evidence type="ECO:0000259" key="8">
    <source>
        <dbReference type="PROSITE" id="PS51382"/>
    </source>
</evidence>
<proteinExistence type="predicted"/>
<keyword evidence="3 7" id="KW-0812">Transmembrane</keyword>
<keyword evidence="4 7" id="KW-1133">Transmembrane helix</keyword>
<keyword evidence="2" id="KW-0926">Vacuole</keyword>
<dbReference type="PANTHER" id="PTHR46140:SF1">
    <property type="entry name" value="VACUOLAR TRANSPORTER CHAPERONE COMPLEX SUBUNIT 4-RELATED"/>
    <property type="match status" value="1"/>
</dbReference>
<dbReference type="GO" id="GO:0042144">
    <property type="term" value="P:vacuole fusion, non-autophagic"/>
    <property type="evidence" value="ECO:0007669"/>
    <property type="project" value="TreeGrafter"/>
</dbReference>
<dbReference type="InterPro" id="IPR018966">
    <property type="entry name" value="VTC_domain"/>
</dbReference>
<dbReference type="PANTHER" id="PTHR46140">
    <property type="entry name" value="VACUOLAR TRANSPORTER CHAPERONE 1-RELATED"/>
    <property type="match status" value="1"/>
</dbReference>
<feature type="domain" description="SPX" evidence="8">
    <location>
        <begin position="1"/>
        <end position="164"/>
    </location>
</feature>
<dbReference type="EMBL" id="ML994678">
    <property type="protein sequence ID" value="KAF2178087.1"/>
    <property type="molecule type" value="Genomic_DNA"/>
</dbReference>
<evidence type="ECO:0000256" key="5">
    <source>
        <dbReference type="ARBA" id="ARBA00023136"/>
    </source>
</evidence>
<keyword evidence="5 7" id="KW-0472">Membrane</keyword>
<evidence type="ECO:0000313" key="9">
    <source>
        <dbReference type="EMBL" id="KAF2178087.1"/>
    </source>
</evidence>
<dbReference type="InterPro" id="IPR042267">
    <property type="entry name" value="VTC_sf"/>
</dbReference>
<dbReference type="CDD" id="cd14474">
    <property type="entry name" value="SPX_YDR089W"/>
    <property type="match status" value="1"/>
</dbReference>
<dbReference type="GO" id="GO:0000329">
    <property type="term" value="C:fungal-type vacuole membrane"/>
    <property type="evidence" value="ECO:0007669"/>
    <property type="project" value="TreeGrafter"/>
</dbReference>
<dbReference type="PROSITE" id="PS51382">
    <property type="entry name" value="SPX"/>
    <property type="match status" value="1"/>
</dbReference>
<comment type="subcellular location">
    <subcellularLocation>
        <location evidence="1">Vacuole membrane</location>
        <topology evidence="1">Multi-pass membrane protein</topology>
    </subcellularLocation>
</comment>
<dbReference type="Pfam" id="PF09359">
    <property type="entry name" value="VTC"/>
    <property type="match status" value="1"/>
</dbReference>
<feature type="region of interest" description="Disordered" evidence="6">
    <location>
        <begin position="706"/>
        <end position="739"/>
    </location>
</feature>
<dbReference type="InterPro" id="IPR004331">
    <property type="entry name" value="SPX_dom"/>
</dbReference>
<evidence type="ECO:0000256" key="1">
    <source>
        <dbReference type="ARBA" id="ARBA00004128"/>
    </source>
</evidence>
<evidence type="ECO:0000256" key="7">
    <source>
        <dbReference type="SAM" id="Phobius"/>
    </source>
</evidence>
<dbReference type="OrthoDB" id="5588846at2759"/>
<dbReference type="Gene3D" id="3.20.100.30">
    <property type="entry name" value="VTC, catalytic tunnel domain"/>
    <property type="match status" value="1"/>
</dbReference>
<evidence type="ECO:0000256" key="2">
    <source>
        <dbReference type="ARBA" id="ARBA00022554"/>
    </source>
</evidence>
<keyword evidence="10" id="KW-1185">Reference proteome</keyword>
<dbReference type="Proteomes" id="UP000800200">
    <property type="component" value="Unassembled WGS sequence"/>
</dbReference>
<sequence length="884" mass="99370">MKYGDTLQQRSIPEWDHFNIDYDYLKDLIKHYTTPSVGKAVSIPGRGETTERAFGETFCRVLTAQHDRINLFIRCKSGEIERRLEYISNQLLQLQARHPAEALGARLPARTVEKYAKIDADVTKAGEEIRSLSRFRVAQRTGFSKILKKYKRWTDDPELEHRFKEEVVGNHDSFFHLDLGYLLDQYIDVLSAVRAPFDNSRASSPSIETANSLFASINGDSNQPSSASGLFNAKEVGTEIDFDTALSTIPLGSRGSKATYWIHSDHIVEVEIHLLQYMRPYGSSKGRSTRNSTYATPGRQRLSTTLNTYFGNEDDTGLIVLDHPEAFAKKQNVSMVGSNEEPTGALRGKATGNARWTSSGEAVVVVGLESNQDSTNAESIHVAKLKRKHLEAFLDTSMSFMDNRRNSASSKNEEQSENSRQGNVLDVREWLVEHEDTKPITGICAKRTRFVGLHNGPLGGLWATLDRDIFLKKSLNKDLVNDEWLIQAREDSHGFPHAVLEVRREGGYPTQLIQALDRSHLVERVRGFSLETHAVWICCKPSAMSTPHWIPLLDNDIRKLPASVKRQRRKAGSVADSLSNSRPHTSASSKSVAEGQTSPNSLRIVESSATSGPESFHAPSLQSFRKKTRKPYADYTPSVQAEEPSVTQGYWNEYDNPESEDEGYYIYIDPNASVKFPGQEIIENWARKTKKLFRVGKIPEESPLLSTAEYGTSDGDETADESVTRGPTNYGAIASGPRTSRQRHDYFSSIFRLLRNPYRNGQTLNTMRQRSERERQDLLDEIHIRQHEREMTKLRLYSTCLVAAVVIDTILGTLTATSRRKKRGVVDGAIFFGTISNLLILSVAVTSMKTRQERLGWFHQGVVFAVAIGVVVMDVLLLHWVLSP</sequence>
<protein>
    <recommendedName>
        <fullName evidence="8">SPX domain-containing protein</fullName>
    </recommendedName>
</protein>
<accession>A0A6A6DF75</accession>
<dbReference type="GO" id="GO:0016237">
    <property type="term" value="P:microautophagy"/>
    <property type="evidence" value="ECO:0007669"/>
    <property type="project" value="TreeGrafter"/>
</dbReference>
<evidence type="ECO:0000256" key="6">
    <source>
        <dbReference type="SAM" id="MobiDB-lite"/>
    </source>
</evidence>
<gene>
    <name evidence="9" type="ORF">K469DRAFT_600744</name>
</gene>
<feature type="region of interest" description="Disordered" evidence="6">
    <location>
        <begin position="403"/>
        <end position="422"/>
    </location>
</feature>
<feature type="transmembrane region" description="Helical" evidence="7">
    <location>
        <begin position="857"/>
        <end position="882"/>
    </location>
</feature>
<name>A0A6A6DF75_9PEZI</name>
<evidence type="ECO:0000313" key="10">
    <source>
        <dbReference type="Proteomes" id="UP000800200"/>
    </source>
</evidence>
<dbReference type="InterPro" id="IPR051572">
    <property type="entry name" value="VTC_Complex_Subunit"/>
</dbReference>
<dbReference type="GO" id="GO:0033254">
    <property type="term" value="C:vacuolar transporter chaperone complex"/>
    <property type="evidence" value="ECO:0007669"/>
    <property type="project" value="TreeGrafter"/>
</dbReference>
<evidence type="ECO:0000256" key="3">
    <source>
        <dbReference type="ARBA" id="ARBA00022692"/>
    </source>
</evidence>
<evidence type="ECO:0000256" key="4">
    <source>
        <dbReference type="ARBA" id="ARBA00022989"/>
    </source>
</evidence>